<dbReference type="CDD" id="cd00146">
    <property type="entry name" value="PKD"/>
    <property type="match status" value="1"/>
</dbReference>
<evidence type="ECO:0000313" key="3">
    <source>
        <dbReference type="Proteomes" id="UP000182124"/>
    </source>
</evidence>
<evidence type="ECO:0000313" key="2">
    <source>
        <dbReference type="EMBL" id="SCX10920.1"/>
    </source>
</evidence>
<dbReference type="InterPro" id="IPR022409">
    <property type="entry name" value="PKD/Chitinase_dom"/>
</dbReference>
<dbReference type="PROSITE" id="PS50093">
    <property type="entry name" value="PKD"/>
    <property type="match status" value="1"/>
</dbReference>
<dbReference type="eggNOG" id="COG2706">
    <property type="taxonomic scope" value="Bacteria"/>
</dbReference>
<dbReference type="SMART" id="SM00089">
    <property type="entry name" value="PKD"/>
    <property type="match status" value="1"/>
</dbReference>
<name>A0A1G4VT28_9FLAO</name>
<accession>A0A1G4VT28</accession>
<protein>
    <submittedName>
        <fullName evidence="2">Gliding motility-associated C-terminal domain-containing protein</fullName>
    </submittedName>
</protein>
<feature type="domain" description="PKD" evidence="1">
    <location>
        <begin position="405"/>
        <end position="457"/>
    </location>
</feature>
<dbReference type="STRING" id="329186.SAMN02927925_01666"/>
<gene>
    <name evidence="2" type="ORF">SAMN02927925_01666</name>
</gene>
<proteinExistence type="predicted"/>
<dbReference type="InterPro" id="IPR026341">
    <property type="entry name" value="T9SS_type_B"/>
</dbReference>
<dbReference type="Pfam" id="PF13585">
    <property type="entry name" value="CHU_C"/>
    <property type="match status" value="1"/>
</dbReference>
<evidence type="ECO:0000259" key="1">
    <source>
        <dbReference type="PROSITE" id="PS50093"/>
    </source>
</evidence>
<dbReference type="Pfam" id="PF18911">
    <property type="entry name" value="PKD_4"/>
    <property type="match status" value="1"/>
</dbReference>
<organism evidence="2 3">
    <name type="scientific">Flavobacterium saliperosum</name>
    <dbReference type="NCBI Taxonomy" id="329186"/>
    <lineage>
        <taxon>Bacteria</taxon>
        <taxon>Pseudomonadati</taxon>
        <taxon>Bacteroidota</taxon>
        <taxon>Flavobacteriia</taxon>
        <taxon>Flavobacteriales</taxon>
        <taxon>Flavobacteriaceae</taxon>
        <taxon>Flavobacterium</taxon>
    </lineage>
</organism>
<dbReference type="eggNOG" id="COG3291">
    <property type="taxonomic scope" value="Bacteria"/>
</dbReference>
<dbReference type="Gene3D" id="2.60.40.10">
    <property type="entry name" value="Immunoglobulins"/>
    <property type="match status" value="1"/>
</dbReference>
<dbReference type="NCBIfam" id="TIGR04131">
    <property type="entry name" value="Bac_Flav_CTERM"/>
    <property type="match status" value="1"/>
</dbReference>
<dbReference type="EMBL" id="FMTY01000003">
    <property type="protein sequence ID" value="SCX10920.1"/>
    <property type="molecule type" value="Genomic_DNA"/>
</dbReference>
<dbReference type="InterPro" id="IPR035986">
    <property type="entry name" value="PKD_dom_sf"/>
</dbReference>
<dbReference type="SUPFAM" id="SSF49299">
    <property type="entry name" value="PKD domain"/>
    <property type="match status" value="1"/>
</dbReference>
<dbReference type="InterPro" id="IPR000601">
    <property type="entry name" value="PKD_dom"/>
</dbReference>
<dbReference type="Proteomes" id="UP000182124">
    <property type="component" value="Unassembled WGS sequence"/>
</dbReference>
<dbReference type="SUPFAM" id="SSF82171">
    <property type="entry name" value="DPP6 N-terminal domain-like"/>
    <property type="match status" value="1"/>
</dbReference>
<reference evidence="2 3" key="1">
    <citation type="submission" date="2016-10" db="EMBL/GenBank/DDBJ databases">
        <authorList>
            <person name="de Groot N.N."/>
        </authorList>
    </citation>
    <scope>NUCLEOTIDE SEQUENCE [LARGE SCALE GENOMIC DNA]</scope>
    <source>
        <strain evidence="2 3">CGMCC 1.3801</strain>
    </source>
</reference>
<dbReference type="AlphaFoldDB" id="A0A1G4VT28"/>
<sequence>MPDGSVQPLSGGLLFTFEGCSSISNANGDLLFYSDGKTVWDRNHVIMPNGNYNAGTGLLGDPSSTQSAIIVPKPGNPDIYYIFTVDEPHHENAAVFPDQNTNVTPDQDDGFNNGLTYSIVDLSITGSNGSIGDITTRNSYLVTYNPINNSEVAYKCSEKITAVKNNNGSGFWVLTHFVNKFYAFKIDNNGVDPNPVISTTTPFVSINGYRKNSIGYLKSSPNGRKIAIAHSQLGNITGGTEENGQILLYDFDNTTGIVSNPISLVTGGSPYGIEFSADSRKLYATNGINNNLSSQLLQFDLTTTPINQVLIDQYNSTAGALQLGPNKKIYRANFSTQSNIDTHLGVINNPEIAGPGCDYQQLGVELVYGSSALGLPPFITSVFNASIAVTNICLGDPTEFTIPANPNLDSIDWDFGDGNTSTQVSPTHTYTTPGNYTVSVTITVNGSSVTNEQMVTIHAKPVAYAIPNQVLNQCDDDGDQRYNFNFSSLITNTILGGQDPSVFEVKYFLNNQDAIDNTNAIDATNYTNSTPTFIVYARVSNKNNLLCYAITNFTVNVFKRPVINALSNLIICDDALDGDTTNGQAIFNLSSLNNDILGTQSASENTISYHLSQNDADSDSNHQPLSFYNTTPNLQTLFVRIENNLNTDCYSTRPFDLIVNPLPIAIPAQLTQCDFQVNPDGLTTFNLTEANGILTGNNTNYSTQFYTQTNNITPLNTVYTNIQNPQTLNVKITDNTTQCYSYTTLTLNVTINPTTIVDLRECDTDGTEDGFTSFDLSDAGFEIPGNTTKYYLSGNDALMEENAITTPLDYTNTQANNQRIFVRSENGNDCIGINVIDLTVKPLPDIETEDTAVFCLNTPTVPITLHAGIGTQNPTLFTYFWTPGGETTPTIDVLASGTYTVKVTNGVSCFKERTIIVKDSDVAMVESVAVTDLSDNNTITVFVQGNENEFEYSLDSPTGPFQLSNHFENVTPGIHTVYISDIDGCGVIPKEVSVLGIPRFFTPNGDGYNDTWIIKGMEKGFYANSSIYIFDRFGKLLKQMAPGGEGWNGTFNGQLLPSTDYWYVMNLEDGRIIKGHFALKR</sequence>
<dbReference type="InterPro" id="IPR013783">
    <property type="entry name" value="Ig-like_fold"/>
</dbReference>